<feature type="compositionally biased region" description="Basic and acidic residues" evidence="9">
    <location>
        <begin position="67"/>
        <end position="84"/>
    </location>
</feature>
<evidence type="ECO:0000256" key="6">
    <source>
        <dbReference type="ARBA" id="ARBA00023163"/>
    </source>
</evidence>
<dbReference type="GO" id="GO:0000976">
    <property type="term" value="F:transcription cis-regulatory region binding"/>
    <property type="evidence" value="ECO:0007669"/>
    <property type="project" value="InterPro"/>
</dbReference>
<dbReference type="InterPro" id="IPR050936">
    <property type="entry name" value="AP-1-like"/>
</dbReference>
<evidence type="ECO:0000313" key="11">
    <source>
        <dbReference type="EMBL" id="TGJ80351.1"/>
    </source>
</evidence>
<evidence type="ECO:0000256" key="5">
    <source>
        <dbReference type="ARBA" id="ARBA00023125"/>
    </source>
</evidence>
<keyword evidence="6" id="KW-0804">Transcription</keyword>
<dbReference type="SUPFAM" id="SSF57959">
    <property type="entry name" value="Leucine zipper domain"/>
    <property type="match status" value="1"/>
</dbReference>
<evidence type="ECO:0000259" key="10">
    <source>
        <dbReference type="PROSITE" id="PS50217"/>
    </source>
</evidence>
<keyword evidence="5" id="KW-0238">DNA-binding</keyword>
<evidence type="ECO:0000256" key="3">
    <source>
        <dbReference type="ARBA" id="ARBA00007163"/>
    </source>
</evidence>
<dbReference type="PROSITE" id="PS00036">
    <property type="entry name" value="BZIP_BASIC"/>
    <property type="match status" value="1"/>
</dbReference>
<dbReference type="InterPro" id="IPR046347">
    <property type="entry name" value="bZIP_sf"/>
</dbReference>
<keyword evidence="7" id="KW-0539">Nucleus</keyword>
<dbReference type="CDD" id="cd14688">
    <property type="entry name" value="bZIP_YAP"/>
    <property type="match status" value="1"/>
</dbReference>
<comment type="caution">
    <text evidence="11">The sequence shown here is derived from an EMBL/GenBank/DDBJ whole genome shotgun (WGS) entry which is preliminary data.</text>
</comment>
<comment type="similarity">
    <text evidence="3">Belongs to the bZIP family.</text>
</comment>
<gene>
    <name evidence="11" type="ORF">E0Z10_g8413</name>
</gene>
<dbReference type="Gene3D" id="1.20.5.170">
    <property type="match status" value="1"/>
</dbReference>
<accession>A0A4Z0YLN1</accession>
<evidence type="ECO:0000313" key="12">
    <source>
        <dbReference type="Proteomes" id="UP000297716"/>
    </source>
</evidence>
<keyword evidence="12" id="KW-1185">Reference proteome</keyword>
<keyword evidence="4" id="KW-0805">Transcription regulation</keyword>
<organism evidence="11 12">
    <name type="scientific">Xylaria hypoxylon</name>
    <dbReference type="NCBI Taxonomy" id="37992"/>
    <lineage>
        <taxon>Eukaryota</taxon>
        <taxon>Fungi</taxon>
        <taxon>Dikarya</taxon>
        <taxon>Ascomycota</taxon>
        <taxon>Pezizomycotina</taxon>
        <taxon>Sordariomycetes</taxon>
        <taxon>Xylariomycetidae</taxon>
        <taxon>Xylariales</taxon>
        <taxon>Xylariaceae</taxon>
        <taxon>Xylaria</taxon>
    </lineage>
</organism>
<dbReference type="AlphaFoldDB" id="A0A4Z0YLN1"/>
<feature type="domain" description="BZIP" evidence="10">
    <location>
        <begin position="129"/>
        <end position="187"/>
    </location>
</feature>
<evidence type="ECO:0000256" key="2">
    <source>
        <dbReference type="ARBA" id="ARBA00004123"/>
    </source>
</evidence>
<evidence type="ECO:0000256" key="9">
    <source>
        <dbReference type="SAM" id="MobiDB-lite"/>
    </source>
</evidence>
<dbReference type="EMBL" id="SKBN01000226">
    <property type="protein sequence ID" value="TGJ80351.1"/>
    <property type="molecule type" value="Genomic_DNA"/>
</dbReference>
<dbReference type="Proteomes" id="UP000297716">
    <property type="component" value="Unassembled WGS sequence"/>
</dbReference>
<sequence length="232" mass="25901">MDVFPEIPDVAYPSLEWSASGYGDPYTYLTSSNSSNNGNTPDVILNDYANGKESCSVGETGQGGVTEDPRDTGDEWTTWDKGDMGETADTEDTGETNNTSPLKPHQPAGKPKRRRENRYKNAPAAVVSRRRAQNRASQRAYRERKDQRIKDLEVKLAETEKRNEALDKALHNLQHENSALRQSMAMRIPQHQFYVSDILTWDHTLGPSSNIMAYHAGQSPSFPACQNPNMGI</sequence>
<dbReference type="OrthoDB" id="2593073at2759"/>
<dbReference type="GO" id="GO:0001228">
    <property type="term" value="F:DNA-binding transcription activator activity, RNA polymerase II-specific"/>
    <property type="evidence" value="ECO:0007669"/>
    <property type="project" value="TreeGrafter"/>
</dbReference>
<evidence type="ECO:0000256" key="1">
    <source>
        <dbReference type="ARBA" id="ARBA00004049"/>
    </source>
</evidence>
<dbReference type="InterPro" id="IPR004827">
    <property type="entry name" value="bZIP"/>
</dbReference>
<comment type="subcellular location">
    <subcellularLocation>
        <location evidence="2">Nucleus</location>
    </subcellularLocation>
</comment>
<name>A0A4Z0YLN1_9PEZI</name>
<dbReference type="STRING" id="37992.A0A4Z0YLN1"/>
<dbReference type="PANTHER" id="PTHR40621:SF11">
    <property type="entry name" value="TRANSCRIPTION FACTOR KAPC-RELATED"/>
    <property type="match status" value="1"/>
</dbReference>
<evidence type="ECO:0000256" key="4">
    <source>
        <dbReference type="ARBA" id="ARBA00023015"/>
    </source>
</evidence>
<evidence type="ECO:0000256" key="7">
    <source>
        <dbReference type="ARBA" id="ARBA00023242"/>
    </source>
</evidence>
<comment type="function">
    <text evidence="1">Putative transcription factor.</text>
</comment>
<dbReference type="Pfam" id="PF00170">
    <property type="entry name" value="bZIP_1"/>
    <property type="match status" value="1"/>
</dbReference>
<dbReference type="SMART" id="SM00338">
    <property type="entry name" value="BRLZ"/>
    <property type="match status" value="1"/>
</dbReference>
<reference evidence="11 12" key="1">
    <citation type="submission" date="2019-03" db="EMBL/GenBank/DDBJ databases">
        <title>Draft genome sequence of Xylaria hypoxylon DSM 108379, a ubiquitous saprotrophic-parasitic fungi on hardwood.</title>
        <authorList>
            <person name="Buettner E."/>
            <person name="Leonhardt S."/>
            <person name="Gebauer A.M."/>
            <person name="Liers C."/>
            <person name="Hofrichter M."/>
            <person name="Kellner H."/>
        </authorList>
    </citation>
    <scope>NUCLEOTIDE SEQUENCE [LARGE SCALE GENOMIC DNA]</scope>
    <source>
        <strain evidence="11 12">DSM 108379</strain>
    </source>
</reference>
<feature type="region of interest" description="Disordered" evidence="9">
    <location>
        <begin position="17"/>
        <end position="146"/>
    </location>
</feature>
<dbReference type="GO" id="GO:0090575">
    <property type="term" value="C:RNA polymerase II transcription regulator complex"/>
    <property type="evidence" value="ECO:0007669"/>
    <property type="project" value="TreeGrafter"/>
</dbReference>
<dbReference type="PANTHER" id="PTHR40621">
    <property type="entry name" value="TRANSCRIPTION FACTOR KAPC-RELATED"/>
    <property type="match status" value="1"/>
</dbReference>
<proteinExistence type="inferred from homology"/>
<evidence type="ECO:0000256" key="8">
    <source>
        <dbReference type="ARBA" id="ARBA00044067"/>
    </source>
</evidence>
<dbReference type="PROSITE" id="PS50217">
    <property type="entry name" value="BZIP"/>
    <property type="match status" value="1"/>
</dbReference>
<protein>
    <recommendedName>
        <fullName evidence="8">Putative transcription factor kapC</fullName>
    </recommendedName>
</protein>